<sequence length="111" mass="12171">MGFEFAQLGGEPKYLVKLPELSESGATMSPCFAHCPRRALRNAHEIAFVDSLSAQTKETGTLAKYLKSLGVQITEVDLDVESDEDEEDEAGHPLVDDEAQEAVDEDEDDDL</sequence>
<accession>A0A0M0JYD0</accession>
<organism evidence="2 3">
    <name type="scientific">Chrysochromulina tobinii</name>
    <dbReference type="NCBI Taxonomy" id="1460289"/>
    <lineage>
        <taxon>Eukaryota</taxon>
        <taxon>Haptista</taxon>
        <taxon>Haptophyta</taxon>
        <taxon>Prymnesiophyceae</taxon>
        <taxon>Prymnesiales</taxon>
        <taxon>Chrysochromulinaceae</taxon>
        <taxon>Chrysochromulina</taxon>
    </lineage>
</organism>
<reference evidence="3" key="1">
    <citation type="journal article" date="2015" name="PLoS Genet.">
        <title>Genome Sequence and Transcriptome Analyses of Chrysochromulina tobin: Metabolic Tools for Enhanced Algal Fitness in the Prominent Order Prymnesiales (Haptophyceae).</title>
        <authorList>
            <person name="Hovde B.T."/>
            <person name="Deodato C.R."/>
            <person name="Hunsperger H.M."/>
            <person name="Ryken S.A."/>
            <person name="Yost W."/>
            <person name="Jha R.K."/>
            <person name="Patterson J."/>
            <person name="Monnat R.J. Jr."/>
            <person name="Barlow S.B."/>
            <person name="Starkenburg S.R."/>
            <person name="Cattolico R.A."/>
        </authorList>
    </citation>
    <scope>NUCLEOTIDE SEQUENCE</scope>
    <source>
        <strain evidence="3">CCMP291</strain>
    </source>
</reference>
<evidence type="ECO:0000313" key="3">
    <source>
        <dbReference type="Proteomes" id="UP000037460"/>
    </source>
</evidence>
<name>A0A0M0JYD0_9EUKA</name>
<evidence type="ECO:0000313" key="2">
    <source>
        <dbReference type="EMBL" id="KOO31560.1"/>
    </source>
</evidence>
<dbReference type="AlphaFoldDB" id="A0A0M0JYD0"/>
<gene>
    <name evidence="2" type="ORF">Ctob_013847</name>
</gene>
<feature type="compositionally biased region" description="Acidic residues" evidence="1">
    <location>
        <begin position="77"/>
        <end position="89"/>
    </location>
</feature>
<protein>
    <submittedName>
        <fullName evidence="2">Uncharacterized protein</fullName>
    </submittedName>
</protein>
<feature type="compositionally biased region" description="Acidic residues" evidence="1">
    <location>
        <begin position="96"/>
        <end position="111"/>
    </location>
</feature>
<proteinExistence type="predicted"/>
<feature type="region of interest" description="Disordered" evidence="1">
    <location>
        <begin position="77"/>
        <end position="111"/>
    </location>
</feature>
<dbReference type="EMBL" id="JWZX01001987">
    <property type="protein sequence ID" value="KOO31560.1"/>
    <property type="molecule type" value="Genomic_DNA"/>
</dbReference>
<comment type="caution">
    <text evidence="2">The sequence shown here is derived from an EMBL/GenBank/DDBJ whole genome shotgun (WGS) entry which is preliminary data.</text>
</comment>
<evidence type="ECO:0000256" key="1">
    <source>
        <dbReference type="SAM" id="MobiDB-lite"/>
    </source>
</evidence>
<dbReference type="Proteomes" id="UP000037460">
    <property type="component" value="Unassembled WGS sequence"/>
</dbReference>
<keyword evidence="3" id="KW-1185">Reference proteome</keyword>